<dbReference type="CDD" id="cd00586">
    <property type="entry name" value="4HBT"/>
    <property type="match status" value="1"/>
</dbReference>
<dbReference type="OrthoDB" id="9799036at2"/>
<protein>
    <submittedName>
        <fullName evidence="1">Acyl-CoA thioester hydrolase</fullName>
    </submittedName>
</protein>
<dbReference type="GO" id="GO:0047617">
    <property type="term" value="F:fatty acyl-CoA hydrolase activity"/>
    <property type="evidence" value="ECO:0007669"/>
    <property type="project" value="TreeGrafter"/>
</dbReference>
<dbReference type="PANTHER" id="PTHR31793:SF24">
    <property type="entry name" value="LONG-CHAIN ACYL-COA THIOESTERASE FADM"/>
    <property type="match status" value="1"/>
</dbReference>
<dbReference type="RefSeq" id="WP_132878819.1">
    <property type="nucleotide sequence ID" value="NZ_SLXQ01000010.1"/>
</dbReference>
<sequence length="143" mass="15763">MAPYLAEVRPRWSDMDAFGHVNHANLVTLLEDARIELLFTAAKRAGITGMARGSVVARVVVDYHTPLVFDGSAVRVEMAVREARAASFLIDYTVRAGLSEVEPIVATAETLIVPYDLVAARPRRLTSTEQAFLRSWDGQVRHG</sequence>
<accession>A0A4R2QNA0</accession>
<organism evidence="1 2">
    <name type="scientific">Tamaricihabitans halophyticus</name>
    <dbReference type="NCBI Taxonomy" id="1262583"/>
    <lineage>
        <taxon>Bacteria</taxon>
        <taxon>Bacillati</taxon>
        <taxon>Actinomycetota</taxon>
        <taxon>Actinomycetes</taxon>
        <taxon>Pseudonocardiales</taxon>
        <taxon>Pseudonocardiaceae</taxon>
        <taxon>Tamaricihabitans</taxon>
    </lineage>
</organism>
<evidence type="ECO:0000313" key="2">
    <source>
        <dbReference type="Proteomes" id="UP000294911"/>
    </source>
</evidence>
<dbReference type="EMBL" id="SLXQ01000010">
    <property type="protein sequence ID" value="TCP48541.1"/>
    <property type="molecule type" value="Genomic_DNA"/>
</dbReference>
<dbReference type="Gene3D" id="3.10.129.10">
    <property type="entry name" value="Hotdog Thioesterase"/>
    <property type="match status" value="1"/>
</dbReference>
<gene>
    <name evidence="1" type="ORF">EV191_11099</name>
</gene>
<dbReference type="Pfam" id="PF13279">
    <property type="entry name" value="4HBT_2"/>
    <property type="match status" value="1"/>
</dbReference>
<dbReference type="InterPro" id="IPR029069">
    <property type="entry name" value="HotDog_dom_sf"/>
</dbReference>
<keyword evidence="1" id="KW-0378">Hydrolase</keyword>
<dbReference type="PANTHER" id="PTHR31793">
    <property type="entry name" value="4-HYDROXYBENZOYL-COA THIOESTERASE FAMILY MEMBER"/>
    <property type="match status" value="1"/>
</dbReference>
<dbReference type="AlphaFoldDB" id="A0A4R2QNA0"/>
<dbReference type="Proteomes" id="UP000294911">
    <property type="component" value="Unassembled WGS sequence"/>
</dbReference>
<dbReference type="InterPro" id="IPR050563">
    <property type="entry name" value="4-hydroxybenzoyl-CoA_TE"/>
</dbReference>
<evidence type="ECO:0000313" key="1">
    <source>
        <dbReference type="EMBL" id="TCP48541.1"/>
    </source>
</evidence>
<comment type="caution">
    <text evidence="1">The sequence shown here is derived from an EMBL/GenBank/DDBJ whole genome shotgun (WGS) entry which is preliminary data.</text>
</comment>
<keyword evidence="2" id="KW-1185">Reference proteome</keyword>
<dbReference type="SUPFAM" id="SSF54637">
    <property type="entry name" value="Thioesterase/thiol ester dehydrase-isomerase"/>
    <property type="match status" value="1"/>
</dbReference>
<proteinExistence type="predicted"/>
<reference evidence="1 2" key="1">
    <citation type="submission" date="2019-03" db="EMBL/GenBank/DDBJ databases">
        <title>Genomic Encyclopedia of Type Strains, Phase IV (KMG-IV): sequencing the most valuable type-strain genomes for metagenomic binning, comparative biology and taxonomic classification.</title>
        <authorList>
            <person name="Goeker M."/>
        </authorList>
    </citation>
    <scope>NUCLEOTIDE SEQUENCE [LARGE SCALE GENOMIC DNA]</scope>
    <source>
        <strain evidence="1 2">DSM 45765</strain>
    </source>
</reference>
<name>A0A4R2QNA0_9PSEU</name>